<sequence>MNTRFIRFAVIGLSLLALAMPAAAQAAGNERIHADSRTVQLKFGLRKLWVDHAVWTRSYMVSAVAGLDDQEEVLERLSQHQQHLGNAMIPYYGEEAGQRLAELLTEHIRIAGNVVAAAKHGNKPEMEKCNQAWVRNADDIASFLSGANPHWSKKELQQLLYRHLNLLTDALQARLSRNWRADIAAFDLGEANIIVWADVLADGIVKQFPQKF</sequence>
<accession>A0A5R9G9E8</accession>
<gene>
    <name evidence="2" type="ORF">FE782_17480</name>
</gene>
<protein>
    <submittedName>
        <fullName evidence="2">Glycosyltransferase</fullName>
    </submittedName>
</protein>
<keyword evidence="2" id="KW-0808">Transferase</keyword>
<dbReference type="RefSeq" id="WP_138195672.1">
    <property type="nucleotide sequence ID" value="NZ_VCIW01000012.1"/>
</dbReference>
<keyword evidence="1" id="KW-0732">Signal</keyword>
<dbReference type="AlphaFoldDB" id="A0A5R9G9E8"/>
<feature type="chain" id="PRO_5024310599" evidence="1">
    <location>
        <begin position="27"/>
        <end position="212"/>
    </location>
</feature>
<dbReference type="EMBL" id="VCIW01000012">
    <property type="protein sequence ID" value="TLS50986.1"/>
    <property type="molecule type" value="Genomic_DNA"/>
</dbReference>
<reference evidence="2 3" key="1">
    <citation type="submission" date="2019-05" db="EMBL/GenBank/DDBJ databases">
        <authorList>
            <person name="Narsing Rao M.P."/>
            <person name="Li W.J."/>
        </authorList>
    </citation>
    <scope>NUCLEOTIDE SEQUENCE [LARGE SCALE GENOMIC DNA]</scope>
    <source>
        <strain evidence="2 3">SYSU_K30003</strain>
    </source>
</reference>
<comment type="caution">
    <text evidence="2">The sequence shown here is derived from an EMBL/GenBank/DDBJ whole genome shotgun (WGS) entry which is preliminary data.</text>
</comment>
<dbReference type="Proteomes" id="UP000309676">
    <property type="component" value="Unassembled WGS sequence"/>
</dbReference>
<feature type="signal peptide" evidence="1">
    <location>
        <begin position="1"/>
        <end position="26"/>
    </location>
</feature>
<keyword evidence="3" id="KW-1185">Reference proteome</keyword>
<proteinExistence type="predicted"/>
<evidence type="ECO:0000313" key="3">
    <source>
        <dbReference type="Proteomes" id="UP000309676"/>
    </source>
</evidence>
<dbReference type="GO" id="GO:0016740">
    <property type="term" value="F:transferase activity"/>
    <property type="evidence" value="ECO:0007669"/>
    <property type="project" value="UniProtKB-KW"/>
</dbReference>
<dbReference type="OrthoDB" id="2603324at2"/>
<name>A0A5R9G9E8_9BACL</name>
<evidence type="ECO:0000256" key="1">
    <source>
        <dbReference type="SAM" id="SignalP"/>
    </source>
</evidence>
<evidence type="ECO:0000313" key="2">
    <source>
        <dbReference type="EMBL" id="TLS50986.1"/>
    </source>
</evidence>
<organism evidence="2 3">
    <name type="scientific">Paenibacillus antri</name>
    <dbReference type="NCBI Taxonomy" id="2582848"/>
    <lineage>
        <taxon>Bacteria</taxon>
        <taxon>Bacillati</taxon>
        <taxon>Bacillota</taxon>
        <taxon>Bacilli</taxon>
        <taxon>Bacillales</taxon>
        <taxon>Paenibacillaceae</taxon>
        <taxon>Paenibacillus</taxon>
    </lineage>
</organism>